<dbReference type="SUPFAM" id="SSF46689">
    <property type="entry name" value="Homeodomain-like"/>
    <property type="match status" value="1"/>
</dbReference>
<evidence type="ECO:0000313" key="7">
    <source>
        <dbReference type="Proteomes" id="UP000565711"/>
    </source>
</evidence>
<keyword evidence="3" id="KW-0804">Transcription</keyword>
<dbReference type="Pfam" id="PF16859">
    <property type="entry name" value="TetR_C_11"/>
    <property type="match status" value="1"/>
</dbReference>
<proteinExistence type="predicted"/>
<sequence length="201" mass="21890">MPDSVSHGRAGRPRDPSLDAALLEAAAQLIAERGYGAVTLGAVAEAAATTRPALYRRFSDLADLVLALLIQRFGLRPGSDDLGGIEVEMLANQQHQAQFFTDPVLCNSLPGLLEEVGRNRALAERFQQRFLIPRRASTSSILERAVVRGEIEPGFDAEWICDLITGPMMMRALIPTLGPIDDELVQLTVRSALDAVGYRRP</sequence>
<dbReference type="PROSITE" id="PS50977">
    <property type="entry name" value="HTH_TETR_2"/>
    <property type="match status" value="1"/>
</dbReference>
<dbReference type="InterPro" id="IPR001647">
    <property type="entry name" value="HTH_TetR"/>
</dbReference>
<evidence type="ECO:0000256" key="1">
    <source>
        <dbReference type="ARBA" id="ARBA00023015"/>
    </source>
</evidence>
<organism evidence="6 7">
    <name type="scientific">Nocardia vermiculata</name>
    <dbReference type="NCBI Taxonomy" id="257274"/>
    <lineage>
        <taxon>Bacteria</taxon>
        <taxon>Bacillati</taxon>
        <taxon>Actinomycetota</taxon>
        <taxon>Actinomycetes</taxon>
        <taxon>Mycobacteriales</taxon>
        <taxon>Nocardiaceae</taxon>
        <taxon>Nocardia</taxon>
    </lineage>
</organism>
<keyword evidence="7" id="KW-1185">Reference proteome</keyword>
<dbReference type="PRINTS" id="PR00455">
    <property type="entry name" value="HTHTETR"/>
</dbReference>
<dbReference type="InterPro" id="IPR050109">
    <property type="entry name" value="HTH-type_TetR-like_transc_reg"/>
</dbReference>
<dbReference type="PANTHER" id="PTHR30055:SF148">
    <property type="entry name" value="TETR-FAMILY TRANSCRIPTIONAL REGULATOR"/>
    <property type="match status" value="1"/>
</dbReference>
<keyword evidence="1" id="KW-0805">Transcription regulation</keyword>
<evidence type="ECO:0000256" key="4">
    <source>
        <dbReference type="PROSITE-ProRule" id="PRU00335"/>
    </source>
</evidence>
<dbReference type="PANTHER" id="PTHR30055">
    <property type="entry name" value="HTH-TYPE TRANSCRIPTIONAL REGULATOR RUTR"/>
    <property type="match status" value="1"/>
</dbReference>
<dbReference type="Proteomes" id="UP000565711">
    <property type="component" value="Unassembled WGS sequence"/>
</dbReference>
<comment type="caution">
    <text evidence="6">The sequence shown here is derived from an EMBL/GenBank/DDBJ whole genome shotgun (WGS) entry which is preliminary data.</text>
</comment>
<dbReference type="GO" id="GO:0000976">
    <property type="term" value="F:transcription cis-regulatory region binding"/>
    <property type="evidence" value="ECO:0007669"/>
    <property type="project" value="TreeGrafter"/>
</dbReference>
<feature type="domain" description="HTH tetR-type" evidence="5">
    <location>
        <begin position="16"/>
        <end position="76"/>
    </location>
</feature>
<dbReference type="GO" id="GO:0003700">
    <property type="term" value="F:DNA-binding transcription factor activity"/>
    <property type="evidence" value="ECO:0007669"/>
    <property type="project" value="TreeGrafter"/>
</dbReference>
<name>A0A846XVE1_9NOCA</name>
<reference evidence="6 7" key="1">
    <citation type="submission" date="2020-04" db="EMBL/GenBank/DDBJ databases">
        <title>MicrobeNet Type strains.</title>
        <authorList>
            <person name="Nicholson A.C."/>
        </authorList>
    </citation>
    <scope>NUCLEOTIDE SEQUENCE [LARGE SCALE GENOMIC DNA]</scope>
    <source>
        <strain evidence="6 7">JCM 12354</strain>
    </source>
</reference>
<dbReference type="InterPro" id="IPR011075">
    <property type="entry name" value="TetR_C"/>
</dbReference>
<dbReference type="InterPro" id="IPR036271">
    <property type="entry name" value="Tet_transcr_reg_TetR-rel_C_sf"/>
</dbReference>
<evidence type="ECO:0000256" key="3">
    <source>
        <dbReference type="ARBA" id="ARBA00023163"/>
    </source>
</evidence>
<dbReference type="Pfam" id="PF00440">
    <property type="entry name" value="TetR_N"/>
    <property type="match status" value="1"/>
</dbReference>
<dbReference type="EMBL" id="JAAXOP010000004">
    <property type="protein sequence ID" value="NKY50597.1"/>
    <property type="molecule type" value="Genomic_DNA"/>
</dbReference>
<feature type="DNA-binding region" description="H-T-H motif" evidence="4">
    <location>
        <begin position="39"/>
        <end position="58"/>
    </location>
</feature>
<keyword evidence="2 4" id="KW-0238">DNA-binding</keyword>
<protein>
    <submittedName>
        <fullName evidence="6">TetR/AcrR family transcriptional regulator</fullName>
    </submittedName>
</protein>
<dbReference type="AlphaFoldDB" id="A0A846XVE1"/>
<gene>
    <name evidence="6" type="ORF">HGA08_10275</name>
</gene>
<dbReference type="RefSeq" id="WP_067871512.1">
    <property type="nucleotide sequence ID" value="NZ_JAAXOP010000004.1"/>
</dbReference>
<dbReference type="SUPFAM" id="SSF48498">
    <property type="entry name" value="Tetracyclin repressor-like, C-terminal domain"/>
    <property type="match status" value="1"/>
</dbReference>
<dbReference type="Gene3D" id="1.10.357.10">
    <property type="entry name" value="Tetracycline Repressor, domain 2"/>
    <property type="match status" value="1"/>
</dbReference>
<evidence type="ECO:0000259" key="5">
    <source>
        <dbReference type="PROSITE" id="PS50977"/>
    </source>
</evidence>
<accession>A0A846XVE1</accession>
<evidence type="ECO:0000313" key="6">
    <source>
        <dbReference type="EMBL" id="NKY50597.1"/>
    </source>
</evidence>
<dbReference type="Gene3D" id="1.10.10.60">
    <property type="entry name" value="Homeodomain-like"/>
    <property type="match status" value="1"/>
</dbReference>
<dbReference type="InterPro" id="IPR009057">
    <property type="entry name" value="Homeodomain-like_sf"/>
</dbReference>
<evidence type="ECO:0000256" key="2">
    <source>
        <dbReference type="ARBA" id="ARBA00023125"/>
    </source>
</evidence>